<dbReference type="EMBL" id="BARV01010470">
    <property type="protein sequence ID" value="GAI12697.1"/>
    <property type="molecule type" value="Genomic_DNA"/>
</dbReference>
<feature type="region of interest" description="Disordered" evidence="1">
    <location>
        <begin position="19"/>
        <end position="43"/>
    </location>
</feature>
<accession>X1L045</accession>
<comment type="caution">
    <text evidence="2">The sequence shown here is derived from an EMBL/GenBank/DDBJ whole genome shotgun (WGS) entry which is preliminary data.</text>
</comment>
<sequence>MALEDQGEELLNTGIVHAVRDHGHEDTPELRRQLDKGLEELAP</sequence>
<proteinExistence type="predicted"/>
<protein>
    <submittedName>
        <fullName evidence="2">Uncharacterized protein</fullName>
    </submittedName>
</protein>
<gene>
    <name evidence="2" type="ORF">S06H3_20251</name>
</gene>
<dbReference type="AlphaFoldDB" id="X1L045"/>
<evidence type="ECO:0000313" key="2">
    <source>
        <dbReference type="EMBL" id="GAI12697.1"/>
    </source>
</evidence>
<name>X1L045_9ZZZZ</name>
<reference evidence="2" key="1">
    <citation type="journal article" date="2014" name="Front. Microbiol.">
        <title>High frequency of phylogenetically diverse reductive dehalogenase-homologous genes in deep subseafloor sedimentary metagenomes.</title>
        <authorList>
            <person name="Kawai M."/>
            <person name="Futagami T."/>
            <person name="Toyoda A."/>
            <person name="Takaki Y."/>
            <person name="Nishi S."/>
            <person name="Hori S."/>
            <person name="Arai W."/>
            <person name="Tsubouchi T."/>
            <person name="Morono Y."/>
            <person name="Uchiyama I."/>
            <person name="Ito T."/>
            <person name="Fujiyama A."/>
            <person name="Inagaki F."/>
            <person name="Takami H."/>
        </authorList>
    </citation>
    <scope>NUCLEOTIDE SEQUENCE</scope>
    <source>
        <strain evidence="2">Expedition CK06-06</strain>
    </source>
</reference>
<organism evidence="2">
    <name type="scientific">marine sediment metagenome</name>
    <dbReference type="NCBI Taxonomy" id="412755"/>
    <lineage>
        <taxon>unclassified sequences</taxon>
        <taxon>metagenomes</taxon>
        <taxon>ecological metagenomes</taxon>
    </lineage>
</organism>
<evidence type="ECO:0000256" key="1">
    <source>
        <dbReference type="SAM" id="MobiDB-lite"/>
    </source>
</evidence>